<keyword evidence="2" id="KW-0808">Transferase</keyword>
<proteinExistence type="inferred from homology"/>
<feature type="binding site" evidence="6">
    <location>
        <position position="35"/>
    </location>
    <ligand>
        <name>ATP</name>
        <dbReference type="ChEBI" id="CHEBI:30616"/>
    </ligand>
</feature>
<accession>I0Z2C3</accession>
<name>I0Z2C3_COCSC</name>
<dbReference type="GO" id="GO:0005524">
    <property type="term" value="F:ATP binding"/>
    <property type="evidence" value="ECO:0007669"/>
    <property type="project" value="UniProtKB-UniRule"/>
</dbReference>
<evidence type="ECO:0000256" key="3">
    <source>
        <dbReference type="ARBA" id="ARBA00022741"/>
    </source>
</evidence>
<dbReference type="InterPro" id="IPR008271">
    <property type="entry name" value="Ser/Thr_kinase_AS"/>
</dbReference>
<dbReference type="Proteomes" id="UP000007264">
    <property type="component" value="Unassembled WGS sequence"/>
</dbReference>
<keyword evidence="10" id="KW-1185">Reference proteome</keyword>
<dbReference type="AlphaFoldDB" id="I0Z2C3"/>
<feature type="non-terminal residue" evidence="9">
    <location>
        <position position="1"/>
    </location>
</feature>
<evidence type="ECO:0000256" key="7">
    <source>
        <dbReference type="RuleBase" id="RU000304"/>
    </source>
</evidence>
<evidence type="ECO:0000259" key="8">
    <source>
        <dbReference type="PROSITE" id="PS50011"/>
    </source>
</evidence>
<dbReference type="EMBL" id="AGSI01000005">
    <property type="protein sequence ID" value="EIE24792.1"/>
    <property type="molecule type" value="Genomic_DNA"/>
</dbReference>
<dbReference type="eggNOG" id="KOG0660">
    <property type="taxonomic scope" value="Eukaryota"/>
</dbReference>
<dbReference type="PROSITE" id="PS50011">
    <property type="entry name" value="PROTEIN_KINASE_DOM"/>
    <property type="match status" value="1"/>
</dbReference>
<dbReference type="Pfam" id="PF00069">
    <property type="entry name" value="Pkinase"/>
    <property type="match status" value="1"/>
</dbReference>
<reference evidence="9 10" key="1">
    <citation type="journal article" date="2012" name="Genome Biol.">
        <title>The genome of the polar eukaryotic microalga coccomyxa subellipsoidea reveals traits of cold adaptation.</title>
        <authorList>
            <person name="Blanc G."/>
            <person name="Agarkova I."/>
            <person name="Grimwood J."/>
            <person name="Kuo A."/>
            <person name="Brueggeman A."/>
            <person name="Dunigan D."/>
            <person name="Gurnon J."/>
            <person name="Ladunga I."/>
            <person name="Lindquist E."/>
            <person name="Lucas S."/>
            <person name="Pangilinan J."/>
            <person name="Proschold T."/>
            <person name="Salamov A."/>
            <person name="Schmutz J."/>
            <person name="Weeks D."/>
            <person name="Yamada T."/>
            <person name="Claverie J.M."/>
            <person name="Grigoriev I."/>
            <person name="Van Etten J."/>
            <person name="Lomsadze A."/>
            <person name="Borodovsky M."/>
        </authorList>
    </citation>
    <scope>NUCLEOTIDE SEQUENCE [LARGE SCALE GENOMIC DNA]</scope>
    <source>
        <strain evidence="9 10">C-169</strain>
    </source>
</reference>
<dbReference type="Gene3D" id="3.30.200.20">
    <property type="entry name" value="Phosphorylase Kinase, domain 1"/>
    <property type="match status" value="1"/>
</dbReference>
<dbReference type="PROSITE" id="PS00108">
    <property type="entry name" value="PROTEIN_KINASE_ST"/>
    <property type="match status" value="1"/>
</dbReference>
<keyword evidence="3 6" id="KW-0547">Nucleotide-binding</keyword>
<dbReference type="SMART" id="SM00220">
    <property type="entry name" value="S_TKc"/>
    <property type="match status" value="1"/>
</dbReference>
<dbReference type="STRING" id="574566.I0Z2C3"/>
<dbReference type="FunFam" id="1.10.510.10:FF:000624">
    <property type="entry name" value="Mitogen-activated protein kinase"/>
    <property type="match status" value="1"/>
</dbReference>
<dbReference type="InterPro" id="IPR000719">
    <property type="entry name" value="Prot_kinase_dom"/>
</dbReference>
<comment type="caution">
    <text evidence="9">The sequence shown here is derived from an EMBL/GenBank/DDBJ whole genome shotgun (WGS) entry which is preliminary data.</text>
</comment>
<organism evidence="9 10">
    <name type="scientific">Coccomyxa subellipsoidea (strain C-169)</name>
    <name type="common">Green microalga</name>
    <dbReference type="NCBI Taxonomy" id="574566"/>
    <lineage>
        <taxon>Eukaryota</taxon>
        <taxon>Viridiplantae</taxon>
        <taxon>Chlorophyta</taxon>
        <taxon>core chlorophytes</taxon>
        <taxon>Trebouxiophyceae</taxon>
        <taxon>Trebouxiophyceae incertae sedis</taxon>
        <taxon>Coccomyxaceae</taxon>
        <taxon>Coccomyxa</taxon>
        <taxon>Coccomyxa subellipsoidea</taxon>
    </lineage>
</organism>
<feature type="domain" description="Protein kinase" evidence="8">
    <location>
        <begin position="6"/>
        <end position="294"/>
    </location>
</feature>
<dbReference type="GO" id="GO:0004674">
    <property type="term" value="F:protein serine/threonine kinase activity"/>
    <property type="evidence" value="ECO:0007669"/>
    <property type="project" value="UniProtKB-KW"/>
</dbReference>
<gene>
    <name evidence="9" type="ORF">COCSUDRAFT_14112</name>
</gene>
<dbReference type="Gene3D" id="1.10.510.10">
    <property type="entry name" value="Transferase(Phosphotransferase) domain 1"/>
    <property type="match status" value="1"/>
</dbReference>
<dbReference type="InterPro" id="IPR017441">
    <property type="entry name" value="Protein_kinase_ATP_BS"/>
</dbReference>
<protein>
    <submittedName>
        <fullName evidence="9">Kinase-like protein</fullName>
    </submittedName>
</protein>
<evidence type="ECO:0000256" key="2">
    <source>
        <dbReference type="ARBA" id="ARBA00022679"/>
    </source>
</evidence>
<dbReference type="InterPro" id="IPR011009">
    <property type="entry name" value="Kinase-like_dom_sf"/>
</dbReference>
<dbReference type="PANTHER" id="PTHR24055">
    <property type="entry name" value="MITOGEN-ACTIVATED PROTEIN KINASE"/>
    <property type="match status" value="1"/>
</dbReference>
<dbReference type="OrthoDB" id="248923at2759"/>
<comment type="similarity">
    <text evidence="7">Belongs to the protein kinase superfamily.</text>
</comment>
<sequence length="359" mass="39762">QVGERYQLIKLLGHGSFSSVCLATDTFTAEKVALKRIPDVLSSPDQAKRVLREVCILRRLHHPFLINLRDAFTRPSSCGAHQLRHLRLQLVGQMTEEEVCLIMWQLLHALKFLHSNNVWHRDIKSSNIMLTRAKGHRIVKRCLAGSSPRSPTRGRGCGVGFSSPLTRMVATPCYRAPEVVMSRGGYTAAIDMWSLGCIFGELLQRVARVGSATTPHLQELGALFDVIGTPSWADVDRVQSASWRNYLQKLPGRAPTLFRRLGFAGPAVHLLERMLAFDPDRRLSAEEALTHEYFTSLENSAIDELGTSLTSPSVAVLKSYCDGSSSYPHRSIAWGIYNGQSCLDAPSLLQGEAADAKQL</sequence>
<evidence type="ECO:0000256" key="4">
    <source>
        <dbReference type="ARBA" id="ARBA00022777"/>
    </source>
</evidence>
<keyword evidence="4" id="KW-0418">Kinase</keyword>
<dbReference type="GeneID" id="17042793"/>
<dbReference type="PROSITE" id="PS00107">
    <property type="entry name" value="PROTEIN_KINASE_ATP"/>
    <property type="match status" value="1"/>
</dbReference>
<evidence type="ECO:0000313" key="9">
    <source>
        <dbReference type="EMBL" id="EIE24792.1"/>
    </source>
</evidence>
<evidence type="ECO:0000256" key="5">
    <source>
        <dbReference type="ARBA" id="ARBA00022840"/>
    </source>
</evidence>
<evidence type="ECO:0000256" key="6">
    <source>
        <dbReference type="PROSITE-ProRule" id="PRU10141"/>
    </source>
</evidence>
<dbReference type="RefSeq" id="XP_005649336.1">
    <property type="nucleotide sequence ID" value="XM_005649279.1"/>
</dbReference>
<dbReference type="InterPro" id="IPR050117">
    <property type="entry name" value="MAPK"/>
</dbReference>
<evidence type="ECO:0000313" key="10">
    <source>
        <dbReference type="Proteomes" id="UP000007264"/>
    </source>
</evidence>
<keyword evidence="1 7" id="KW-0723">Serine/threonine-protein kinase</keyword>
<keyword evidence="5 6" id="KW-0067">ATP-binding</keyword>
<evidence type="ECO:0000256" key="1">
    <source>
        <dbReference type="ARBA" id="ARBA00022527"/>
    </source>
</evidence>
<dbReference type="KEGG" id="csl:COCSUDRAFT_14112"/>
<dbReference type="SUPFAM" id="SSF56112">
    <property type="entry name" value="Protein kinase-like (PK-like)"/>
    <property type="match status" value="1"/>
</dbReference>